<dbReference type="EMBL" id="JACICA010000009">
    <property type="protein sequence ID" value="MBB3703232.1"/>
    <property type="molecule type" value="Genomic_DNA"/>
</dbReference>
<protein>
    <recommendedName>
        <fullName evidence="1">PRTase-CE domain-containing protein</fullName>
    </recommendedName>
</protein>
<evidence type="ECO:0000259" key="1">
    <source>
        <dbReference type="Pfam" id="PF24390"/>
    </source>
</evidence>
<dbReference type="Proteomes" id="UP000541425">
    <property type="component" value="Unassembled WGS sequence"/>
</dbReference>
<sequence length="331" mass="39136">MIHTDYDRQIEILNSTLWESRALRPRIDEWLNNFETDEEKEYALYMLSRLMFFNSSNIRQLLKSLYRDLFQYPIVEDIRRTNADTLDANLIEDLYREELNRTRFLGVGNPSESGVHLLYYFRQENRISKDLFVNTDDLVIYEKDGNGNLQPKLREKYKEVKRFVFIDDLCGSGDQATNNTSNVHRCVTNLRFFAKEAKISYLMLFGTTKGIEVVRNSGLYDDAQAVVELDESYKCFGDKSRYFNDGIHKRDVAEGIAHRYGRQIWDKYLSLLGKDKAVREKIADEFALGFKNSQLLISMHHNTPDNTLPIIWFDEEESIWIPIFKRYNKEY</sequence>
<evidence type="ECO:0000313" key="3">
    <source>
        <dbReference type="Proteomes" id="UP000541425"/>
    </source>
</evidence>
<feature type="domain" description="PRTase-CE" evidence="1">
    <location>
        <begin position="27"/>
        <end position="326"/>
    </location>
</feature>
<accession>A0A7W5UP62</accession>
<evidence type="ECO:0000313" key="2">
    <source>
        <dbReference type="EMBL" id="MBB3703232.1"/>
    </source>
</evidence>
<dbReference type="Pfam" id="PF24390">
    <property type="entry name" value="PRTase-CE"/>
    <property type="match status" value="1"/>
</dbReference>
<gene>
    <name evidence="2" type="ORF">FHS60_001712</name>
</gene>
<dbReference type="AlphaFoldDB" id="A0A7W5UP62"/>
<dbReference type="RefSeq" id="WP_183697397.1">
    <property type="nucleotide sequence ID" value="NZ_JACICA010000009.1"/>
</dbReference>
<reference evidence="2 3" key="1">
    <citation type="submission" date="2020-08" db="EMBL/GenBank/DDBJ databases">
        <title>Genomic Encyclopedia of Type Strains, Phase IV (KMG-IV): sequencing the most valuable type-strain genomes for metagenomic binning, comparative biology and taxonomic classification.</title>
        <authorList>
            <person name="Goeker M."/>
        </authorList>
    </citation>
    <scope>NUCLEOTIDE SEQUENCE [LARGE SCALE GENOMIC DNA]</scope>
    <source>
        <strain evidence="2 3">DSM 22548</strain>
    </source>
</reference>
<dbReference type="InterPro" id="IPR056920">
    <property type="entry name" value="PRTase-CE"/>
</dbReference>
<proteinExistence type="predicted"/>
<comment type="caution">
    <text evidence="2">The sequence shown here is derived from an EMBL/GenBank/DDBJ whole genome shotgun (WGS) entry which is preliminary data.</text>
</comment>
<organism evidence="2 3">
    <name type="scientific">Alloprevotella rava</name>
    <dbReference type="NCBI Taxonomy" id="671218"/>
    <lineage>
        <taxon>Bacteria</taxon>
        <taxon>Pseudomonadati</taxon>
        <taxon>Bacteroidota</taxon>
        <taxon>Bacteroidia</taxon>
        <taxon>Bacteroidales</taxon>
        <taxon>Prevotellaceae</taxon>
        <taxon>Alloprevotella</taxon>
    </lineage>
</organism>
<name>A0A7W5UP62_9BACT</name>